<accession>A0A2T1C284</accession>
<dbReference type="AlphaFoldDB" id="A0A2T1C284"/>
<organism evidence="2 3">
    <name type="scientific">Merismopedia glauca CCAP 1448/3</name>
    <dbReference type="NCBI Taxonomy" id="1296344"/>
    <lineage>
        <taxon>Bacteria</taxon>
        <taxon>Bacillati</taxon>
        <taxon>Cyanobacteriota</taxon>
        <taxon>Cyanophyceae</taxon>
        <taxon>Synechococcales</taxon>
        <taxon>Merismopediaceae</taxon>
        <taxon>Merismopedia</taxon>
    </lineage>
</organism>
<proteinExistence type="predicted"/>
<reference evidence="2 3" key="2">
    <citation type="submission" date="2018-03" db="EMBL/GenBank/DDBJ databases">
        <title>The ancient ancestry and fast evolution of plastids.</title>
        <authorList>
            <person name="Moore K.R."/>
            <person name="Magnabosco C."/>
            <person name="Momper L."/>
            <person name="Gold D.A."/>
            <person name="Bosak T."/>
            <person name="Fournier G.P."/>
        </authorList>
    </citation>
    <scope>NUCLEOTIDE SEQUENCE [LARGE SCALE GENOMIC DNA]</scope>
    <source>
        <strain evidence="2 3">CCAP 1448/3</strain>
    </source>
</reference>
<sequence length="67" mass="6808">MGLSPFGRPPATVKSEDKSGVERGQEAVGTAALSGLGSRRGRSLPSGDSRLVGASRAARQEAGQKGR</sequence>
<feature type="compositionally biased region" description="Low complexity" evidence="1">
    <location>
        <begin position="33"/>
        <end position="51"/>
    </location>
</feature>
<comment type="caution">
    <text evidence="2">The sequence shown here is derived from an EMBL/GenBank/DDBJ whole genome shotgun (WGS) entry which is preliminary data.</text>
</comment>
<name>A0A2T1C284_9CYAN</name>
<protein>
    <submittedName>
        <fullName evidence="2">Uncharacterized protein</fullName>
    </submittedName>
</protein>
<evidence type="ECO:0000256" key="1">
    <source>
        <dbReference type="SAM" id="MobiDB-lite"/>
    </source>
</evidence>
<reference evidence="2 3" key="1">
    <citation type="submission" date="2018-02" db="EMBL/GenBank/DDBJ databases">
        <authorList>
            <person name="Cohen D.B."/>
            <person name="Kent A.D."/>
        </authorList>
    </citation>
    <scope>NUCLEOTIDE SEQUENCE [LARGE SCALE GENOMIC DNA]</scope>
    <source>
        <strain evidence="2 3">CCAP 1448/3</strain>
    </source>
</reference>
<feature type="compositionally biased region" description="Basic and acidic residues" evidence="1">
    <location>
        <begin position="14"/>
        <end position="25"/>
    </location>
</feature>
<feature type="region of interest" description="Disordered" evidence="1">
    <location>
        <begin position="1"/>
        <end position="67"/>
    </location>
</feature>
<feature type="compositionally biased region" description="Basic and acidic residues" evidence="1">
    <location>
        <begin position="58"/>
        <end position="67"/>
    </location>
</feature>
<evidence type="ECO:0000313" key="2">
    <source>
        <dbReference type="EMBL" id="PSB02386.1"/>
    </source>
</evidence>
<dbReference type="Proteomes" id="UP000238762">
    <property type="component" value="Unassembled WGS sequence"/>
</dbReference>
<gene>
    <name evidence="2" type="ORF">C7B64_13450</name>
</gene>
<evidence type="ECO:0000313" key="3">
    <source>
        <dbReference type="Proteomes" id="UP000238762"/>
    </source>
</evidence>
<dbReference type="EMBL" id="PVWJ01000062">
    <property type="protein sequence ID" value="PSB02386.1"/>
    <property type="molecule type" value="Genomic_DNA"/>
</dbReference>
<keyword evidence="3" id="KW-1185">Reference proteome</keyword>